<proteinExistence type="predicted"/>
<accession>A0ABT8JPS6</accession>
<evidence type="ECO:0000313" key="3">
    <source>
        <dbReference type="EMBL" id="MDN4606571.1"/>
    </source>
</evidence>
<organism evidence="3 4">
    <name type="scientific">Sporosarcina highlanderae</name>
    <dbReference type="NCBI Taxonomy" id="3035916"/>
    <lineage>
        <taxon>Bacteria</taxon>
        <taxon>Bacillati</taxon>
        <taxon>Bacillota</taxon>
        <taxon>Bacilli</taxon>
        <taxon>Bacillales</taxon>
        <taxon>Caryophanaceae</taxon>
        <taxon>Sporosarcina</taxon>
    </lineage>
</organism>
<reference evidence="3" key="1">
    <citation type="submission" date="2023-03" db="EMBL/GenBank/DDBJ databases">
        <title>MT1 and MT2 Draft Genomes of Novel Species.</title>
        <authorList>
            <person name="Venkateswaran K."/>
        </authorList>
    </citation>
    <scope>NUCLEOTIDE SEQUENCE</scope>
    <source>
        <strain evidence="3">F6_3S_P_2</strain>
    </source>
</reference>
<dbReference type="SUPFAM" id="SSF52266">
    <property type="entry name" value="SGNH hydrolase"/>
    <property type="match status" value="1"/>
</dbReference>
<dbReference type="InterPro" id="IPR001119">
    <property type="entry name" value="SLH_dom"/>
</dbReference>
<dbReference type="PANTHER" id="PTHR43308">
    <property type="entry name" value="OUTER MEMBRANE PROTEIN ALPHA-RELATED"/>
    <property type="match status" value="1"/>
</dbReference>
<feature type="domain" description="SLH" evidence="2">
    <location>
        <begin position="279"/>
        <end position="342"/>
    </location>
</feature>
<feature type="signal peptide" evidence="1">
    <location>
        <begin position="1"/>
        <end position="29"/>
    </location>
</feature>
<protein>
    <submittedName>
        <fullName evidence="3">S-layer homology domain-containing protein</fullName>
    </submittedName>
</protein>
<keyword evidence="4" id="KW-1185">Reference proteome</keyword>
<dbReference type="InterPro" id="IPR036514">
    <property type="entry name" value="SGNH_hydro_sf"/>
</dbReference>
<dbReference type="Pfam" id="PF00395">
    <property type="entry name" value="SLH"/>
    <property type="match status" value="2"/>
</dbReference>
<dbReference type="PANTHER" id="PTHR43308:SF5">
    <property type="entry name" value="S-LAYER PROTEIN _ PEPTIDOGLYCAN ENDO-BETA-N-ACETYLGLUCOSAMINIDASE"/>
    <property type="match status" value="1"/>
</dbReference>
<keyword evidence="1" id="KW-0732">Signal</keyword>
<evidence type="ECO:0000259" key="2">
    <source>
        <dbReference type="PROSITE" id="PS51272"/>
    </source>
</evidence>
<feature type="chain" id="PRO_5046234243" evidence="1">
    <location>
        <begin position="30"/>
        <end position="437"/>
    </location>
</feature>
<dbReference type="Pfam" id="PF13472">
    <property type="entry name" value="Lipase_GDSL_2"/>
    <property type="match status" value="1"/>
</dbReference>
<sequence length="437" mass="47701">MRKKVIFKLFAALVLTISFGIIPYHSASAANHSAESVAASTFNDGVTQINYLALGDSLAAGVDSNNNLGKGYADILAESMGELNLPHSFNKGFAYPGYKTADVLKDISENKTGAIVGHGFDKTSTTIHEAIKNSNLITLSVGANDVLAALKIDKATGKVEYDEAQLGEALLQVGFNMNEIIKLIHAINPDVNVYIMGYYNPFPHLPKEIQPLLNNLLVNLNGAIYKATASHQKVTFVPTHTEIAKDFQVNVPNPANIHLSSTGHRVVAKQFWESFGLLTMNVSFSDTENHWAKPFISAAVERGVFKGYADGTFRPDEQLTRAQAAAILVRALNLDIQNTTATPFKDIGNYSLLTQAEIKTAYHYGIIKGHGDYFKPSDKVINAEIALMLQRVVELKTGKPFAISPEFGQLFGDIEPNDPITRAQASMILVNFMQLMN</sequence>
<comment type="caution">
    <text evidence="3">The sequence shown here is derived from an EMBL/GenBank/DDBJ whole genome shotgun (WGS) entry which is preliminary data.</text>
</comment>
<dbReference type="EMBL" id="JAROCC010000002">
    <property type="protein sequence ID" value="MDN4606571.1"/>
    <property type="molecule type" value="Genomic_DNA"/>
</dbReference>
<dbReference type="InterPro" id="IPR013830">
    <property type="entry name" value="SGNH_hydro"/>
</dbReference>
<dbReference type="InterPro" id="IPR051465">
    <property type="entry name" value="Cell_Envelope_Struct_Comp"/>
</dbReference>
<evidence type="ECO:0000313" key="4">
    <source>
        <dbReference type="Proteomes" id="UP001175097"/>
    </source>
</evidence>
<dbReference type="Gene3D" id="3.40.50.1110">
    <property type="entry name" value="SGNH hydrolase"/>
    <property type="match status" value="1"/>
</dbReference>
<dbReference type="Proteomes" id="UP001175097">
    <property type="component" value="Unassembled WGS sequence"/>
</dbReference>
<name>A0ABT8JPS6_9BACL</name>
<evidence type="ECO:0000256" key="1">
    <source>
        <dbReference type="SAM" id="SignalP"/>
    </source>
</evidence>
<gene>
    <name evidence="3" type="ORF">P5G49_03665</name>
</gene>
<dbReference type="RefSeq" id="WP_301242098.1">
    <property type="nucleotide sequence ID" value="NZ_JAROCC010000002.1"/>
</dbReference>
<dbReference type="PROSITE" id="PS51272">
    <property type="entry name" value="SLH"/>
    <property type="match status" value="1"/>
</dbReference>